<dbReference type="EMBL" id="BPQP01000035">
    <property type="protein sequence ID" value="GJD95331.1"/>
    <property type="molecule type" value="Genomic_DNA"/>
</dbReference>
<evidence type="ECO:0000256" key="4">
    <source>
        <dbReference type="ARBA" id="ARBA00013078"/>
    </source>
</evidence>
<dbReference type="InterPro" id="IPR006439">
    <property type="entry name" value="HAD-SF_hydro_IA"/>
</dbReference>
<dbReference type="RefSeq" id="WP_238244474.1">
    <property type="nucleotide sequence ID" value="NZ_BPQP01000035.1"/>
</dbReference>
<reference evidence="5" key="2">
    <citation type="submission" date="2021-08" db="EMBL/GenBank/DDBJ databases">
        <authorList>
            <person name="Tani A."/>
            <person name="Ola A."/>
            <person name="Ogura Y."/>
            <person name="Katsura K."/>
            <person name="Hayashi T."/>
        </authorList>
    </citation>
    <scope>NUCLEOTIDE SEQUENCE</scope>
    <source>
        <strain evidence="5">DSM 19015</strain>
    </source>
</reference>
<comment type="pathway">
    <text evidence="2">Organic acid metabolism; glycolate biosynthesis; glycolate from 2-phosphoglycolate: step 1/1.</text>
</comment>
<dbReference type="PANTHER" id="PTHR43434:SF1">
    <property type="entry name" value="PHOSPHOGLYCOLATE PHOSPHATASE"/>
    <property type="match status" value="1"/>
</dbReference>
<comment type="similarity">
    <text evidence="3">Belongs to the HAD-like hydrolase superfamily. CbbY/CbbZ/Gph/YieH family.</text>
</comment>
<dbReference type="PRINTS" id="PR00413">
    <property type="entry name" value="HADHALOGNASE"/>
</dbReference>
<dbReference type="SUPFAM" id="SSF56784">
    <property type="entry name" value="HAD-like"/>
    <property type="match status" value="1"/>
</dbReference>
<organism evidence="5 6">
    <name type="scientific">Methylobacterium iners</name>
    <dbReference type="NCBI Taxonomy" id="418707"/>
    <lineage>
        <taxon>Bacteria</taxon>
        <taxon>Pseudomonadati</taxon>
        <taxon>Pseudomonadota</taxon>
        <taxon>Alphaproteobacteria</taxon>
        <taxon>Hyphomicrobiales</taxon>
        <taxon>Methylobacteriaceae</taxon>
        <taxon>Methylobacterium</taxon>
    </lineage>
</organism>
<reference evidence="5" key="1">
    <citation type="journal article" date="2021" name="Front. Microbiol.">
        <title>Comprehensive Comparative Genomics and Phenotyping of Methylobacterium Species.</title>
        <authorList>
            <person name="Alessa O."/>
            <person name="Ogura Y."/>
            <person name="Fujitani Y."/>
            <person name="Takami H."/>
            <person name="Hayashi T."/>
            <person name="Sahin N."/>
            <person name="Tani A."/>
        </authorList>
    </citation>
    <scope>NUCLEOTIDE SEQUENCE</scope>
    <source>
        <strain evidence="5">DSM 19015</strain>
    </source>
</reference>
<comment type="caution">
    <text evidence="5">The sequence shown here is derived from an EMBL/GenBank/DDBJ whole genome shotgun (WGS) entry which is preliminary data.</text>
</comment>
<protein>
    <recommendedName>
        <fullName evidence="4">phosphoglycolate phosphatase</fullName>
        <ecNumber evidence="4">3.1.3.18</ecNumber>
    </recommendedName>
</protein>
<keyword evidence="6" id="KW-1185">Reference proteome</keyword>
<dbReference type="Pfam" id="PF00702">
    <property type="entry name" value="Hydrolase"/>
    <property type="match status" value="1"/>
</dbReference>
<dbReference type="InterPro" id="IPR023198">
    <property type="entry name" value="PGP-like_dom2"/>
</dbReference>
<comment type="catalytic activity">
    <reaction evidence="1">
        <text>2-phosphoglycolate + H2O = glycolate + phosphate</text>
        <dbReference type="Rhea" id="RHEA:14369"/>
        <dbReference type="ChEBI" id="CHEBI:15377"/>
        <dbReference type="ChEBI" id="CHEBI:29805"/>
        <dbReference type="ChEBI" id="CHEBI:43474"/>
        <dbReference type="ChEBI" id="CHEBI:58033"/>
        <dbReference type="EC" id="3.1.3.18"/>
    </reaction>
</comment>
<evidence type="ECO:0000313" key="5">
    <source>
        <dbReference type="EMBL" id="GJD95331.1"/>
    </source>
</evidence>
<dbReference type="InterPro" id="IPR023214">
    <property type="entry name" value="HAD_sf"/>
</dbReference>
<dbReference type="Proteomes" id="UP001055125">
    <property type="component" value="Unassembled WGS sequence"/>
</dbReference>
<dbReference type="InterPro" id="IPR050155">
    <property type="entry name" value="HAD-like_hydrolase_sf"/>
</dbReference>
<dbReference type="PANTHER" id="PTHR43434">
    <property type="entry name" value="PHOSPHOGLYCOLATE PHOSPHATASE"/>
    <property type="match status" value="1"/>
</dbReference>
<dbReference type="SFLD" id="SFLDS00003">
    <property type="entry name" value="Haloacid_Dehalogenase"/>
    <property type="match status" value="1"/>
</dbReference>
<dbReference type="SFLD" id="SFLDG01129">
    <property type="entry name" value="C1.5:_HAD__Beta-PGM__Phosphata"/>
    <property type="match status" value="1"/>
</dbReference>
<evidence type="ECO:0000256" key="2">
    <source>
        <dbReference type="ARBA" id="ARBA00004818"/>
    </source>
</evidence>
<dbReference type="InterPro" id="IPR036412">
    <property type="entry name" value="HAD-like_sf"/>
</dbReference>
<dbReference type="NCBIfam" id="TIGR01549">
    <property type="entry name" value="HAD-SF-IA-v1"/>
    <property type="match status" value="1"/>
</dbReference>
<dbReference type="Gene3D" id="3.40.50.1000">
    <property type="entry name" value="HAD superfamily/HAD-like"/>
    <property type="match status" value="1"/>
</dbReference>
<evidence type="ECO:0000256" key="3">
    <source>
        <dbReference type="ARBA" id="ARBA00006171"/>
    </source>
</evidence>
<gene>
    <name evidence="5" type="primary">mupP_2</name>
    <name evidence="5" type="ORF">OCOJLMKI_2543</name>
</gene>
<name>A0ABQ4RWV7_9HYPH</name>
<evidence type="ECO:0000256" key="1">
    <source>
        <dbReference type="ARBA" id="ARBA00000830"/>
    </source>
</evidence>
<dbReference type="Gene3D" id="1.10.150.240">
    <property type="entry name" value="Putative phosphatase, domain 2"/>
    <property type="match status" value="1"/>
</dbReference>
<dbReference type="EC" id="3.1.3.18" evidence="4"/>
<sequence>MARANRLRGLLFDKDGTLVDFDRTWGPAVYAVMTILAAGDRGRLEALMAITHYVEDERRFLPTSPLIAGASAAFGHLWAQALDRPADARFLAELDGLFREEGLRFLQPLGRPAEIAASLASAGYALGIATNDTEESARAQARALELPMDFIAGYDSGFGAKPEPGMITAFADHLGVPASRIAMIGDSPYDLLAARAAGAVTIAVLSGPLGAAALGQMAPLADHGVDSIADLPGLLARIDASGNDAR</sequence>
<proteinExistence type="inferred from homology"/>
<accession>A0ABQ4RWV7</accession>
<evidence type="ECO:0000313" key="6">
    <source>
        <dbReference type="Proteomes" id="UP001055125"/>
    </source>
</evidence>